<dbReference type="GO" id="GO:0005829">
    <property type="term" value="C:cytosol"/>
    <property type="evidence" value="ECO:0007669"/>
    <property type="project" value="TreeGrafter"/>
</dbReference>
<organism evidence="13 14">
    <name type="scientific">Candidatus Macondimonas diazotrophica</name>
    <dbReference type="NCBI Taxonomy" id="2305248"/>
    <lineage>
        <taxon>Bacteria</taxon>
        <taxon>Pseudomonadati</taxon>
        <taxon>Pseudomonadota</taxon>
        <taxon>Gammaproteobacteria</taxon>
        <taxon>Chromatiales</taxon>
        <taxon>Ectothiorhodospiraceae</taxon>
        <taxon>Candidatus Macondimonas</taxon>
    </lineage>
</organism>
<dbReference type="HAMAP" id="MF_00022">
    <property type="entry name" value="Glu_tRNA_synth_type1"/>
    <property type="match status" value="1"/>
</dbReference>
<reference evidence="13 14" key="1">
    <citation type="journal article" date="2019" name="ISME J.">
        <title>Candidatus Macondimonas diazotrophica, a novel gammaproteobacterial genus dominating crude-oil-contaminated coastal sediments.</title>
        <authorList>
            <person name="Karthikeyan S."/>
            <person name="Konstantinidis K."/>
        </authorList>
    </citation>
    <scope>NUCLEOTIDE SEQUENCE [LARGE SCALE GENOMIC DNA]</scope>
    <source>
        <strain evidence="13 14">KTK01</strain>
    </source>
</reference>
<evidence type="ECO:0000256" key="4">
    <source>
        <dbReference type="ARBA" id="ARBA00022490"/>
    </source>
</evidence>
<dbReference type="InterPro" id="IPR000924">
    <property type="entry name" value="Glu/Gln-tRNA-synth"/>
</dbReference>
<evidence type="ECO:0000256" key="5">
    <source>
        <dbReference type="ARBA" id="ARBA00022598"/>
    </source>
</evidence>
<comment type="subunit">
    <text evidence="3 10">Monomer.</text>
</comment>
<dbReference type="InterPro" id="IPR049940">
    <property type="entry name" value="GluQ/Sye"/>
</dbReference>
<evidence type="ECO:0000256" key="6">
    <source>
        <dbReference type="ARBA" id="ARBA00022741"/>
    </source>
</evidence>
<feature type="binding site" evidence="10">
    <location>
        <position position="127"/>
    </location>
    <ligand>
        <name>Zn(2+)</name>
        <dbReference type="ChEBI" id="CHEBI:29105"/>
    </ligand>
</feature>
<dbReference type="InterPro" id="IPR045462">
    <property type="entry name" value="aa-tRNA-synth_I_cd-bd"/>
</dbReference>
<evidence type="ECO:0000313" key="13">
    <source>
        <dbReference type="EMBL" id="TFZ83811.1"/>
    </source>
</evidence>
<dbReference type="InterPro" id="IPR004527">
    <property type="entry name" value="Glu-tRNA-ligase_bac/mito"/>
</dbReference>
<dbReference type="FunFam" id="3.40.50.620:FF:000007">
    <property type="entry name" value="Glutamate--tRNA ligase"/>
    <property type="match status" value="1"/>
</dbReference>
<dbReference type="Pfam" id="PF00749">
    <property type="entry name" value="tRNA-synt_1c"/>
    <property type="match status" value="1"/>
</dbReference>
<evidence type="ECO:0000313" key="14">
    <source>
        <dbReference type="Proteomes" id="UP000297890"/>
    </source>
</evidence>
<comment type="similarity">
    <text evidence="2 10">Belongs to the class-I aminoacyl-tRNA synthetase family. Glutamate--tRNA ligase type 1 subfamily.</text>
</comment>
<protein>
    <recommendedName>
        <fullName evidence="10">Glutamate--tRNA ligase</fullName>
        <ecNumber evidence="10">6.1.1.17</ecNumber>
    </recommendedName>
    <alternativeName>
        <fullName evidence="10">Glutamyl-tRNA synthetase</fullName>
        <shortName evidence="10">GluRS</shortName>
    </alternativeName>
</protein>
<dbReference type="CDD" id="cd00808">
    <property type="entry name" value="GluRS_core"/>
    <property type="match status" value="1"/>
</dbReference>
<feature type="short sequence motif" description="'KMSKS' region" evidence="10">
    <location>
        <begin position="237"/>
        <end position="241"/>
    </location>
</feature>
<dbReference type="AlphaFoldDB" id="A0A4Z0FC25"/>
<gene>
    <name evidence="10 13" type="primary">gltX</name>
    <name evidence="13" type="ORF">E4680_02190</name>
</gene>
<accession>A0A4Z0FC25</accession>
<dbReference type="InterPro" id="IPR020058">
    <property type="entry name" value="Glu/Gln-tRNA-synth_Ib_cat-dom"/>
</dbReference>
<name>A0A4Z0FC25_9GAMM</name>
<dbReference type="GO" id="GO:0008270">
    <property type="term" value="F:zinc ion binding"/>
    <property type="evidence" value="ECO:0007669"/>
    <property type="project" value="UniProtKB-UniRule"/>
</dbReference>
<evidence type="ECO:0000259" key="11">
    <source>
        <dbReference type="Pfam" id="PF00749"/>
    </source>
</evidence>
<keyword evidence="6 10" id="KW-0547">Nucleotide-binding</keyword>
<comment type="catalytic activity">
    <reaction evidence="10">
        <text>tRNA(Glu) + L-glutamate + ATP = L-glutamyl-tRNA(Glu) + AMP + diphosphate</text>
        <dbReference type="Rhea" id="RHEA:23540"/>
        <dbReference type="Rhea" id="RHEA-COMP:9663"/>
        <dbReference type="Rhea" id="RHEA-COMP:9680"/>
        <dbReference type="ChEBI" id="CHEBI:29985"/>
        <dbReference type="ChEBI" id="CHEBI:30616"/>
        <dbReference type="ChEBI" id="CHEBI:33019"/>
        <dbReference type="ChEBI" id="CHEBI:78442"/>
        <dbReference type="ChEBI" id="CHEBI:78520"/>
        <dbReference type="ChEBI" id="CHEBI:456215"/>
        <dbReference type="EC" id="6.1.1.17"/>
    </reaction>
</comment>
<keyword evidence="9 10" id="KW-0030">Aminoacyl-tRNA synthetase</keyword>
<evidence type="ECO:0000256" key="9">
    <source>
        <dbReference type="ARBA" id="ARBA00023146"/>
    </source>
</evidence>
<feature type="domain" description="Aminoacyl-tRNA synthetase class I anticodon-binding" evidence="12">
    <location>
        <begin position="320"/>
        <end position="461"/>
    </location>
</feature>
<dbReference type="RefSeq" id="WP_135280738.1">
    <property type="nucleotide sequence ID" value="NZ_SRIO01000002.1"/>
</dbReference>
<feature type="short sequence motif" description="'HIGH' region" evidence="10">
    <location>
        <begin position="9"/>
        <end position="19"/>
    </location>
</feature>
<dbReference type="SUPFAM" id="SSF48163">
    <property type="entry name" value="An anticodon-binding domain of class I aminoacyl-tRNA synthetases"/>
    <property type="match status" value="1"/>
</dbReference>
<feature type="domain" description="Glutamyl/glutaminyl-tRNA synthetase class Ib catalytic" evidence="11">
    <location>
        <begin position="3"/>
        <end position="305"/>
    </location>
</feature>
<dbReference type="Proteomes" id="UP000297890">
    <property type="component" value="Unassembled WGS sequence"/>
</dbReference>
<dbReference type="SUPFAM" id="SSF52374">
    <property type="entry name" value="Nucleotidylyl transferase"/>
    <property type="match status" value="1"/>
</dbReference>
<dbReference type="Gene3D" id="1.10.10.350">
    <property type="match status" value="1"/>
</dbReference>
<keyword evidence="7 10" id="KW-0067">ATP-binding</keyword>
<dbReference type="InterPro" id="IPR033910">
    <property type="entry name" value="GluRS_core"/>
</dbReference>
<keyword evidence="10" id="KW-0479">Metal-binding</keyword>
<dbReference type="OrthoDB" id="9807503at2"/>
<feature type="binding site" evidence="10">
    <location>
        <position position="98"/>
    </location>
    <ligand>
        <name>Zn(2+)</name>
        <dbReference type="ChEBI" id="CHEBI:29105"/>
    </ligand>
</feature>
<dbReference type="InterPro" id="IPR001412">
    <property type="entry name" value="aa-tRNA-synth_I_CS"/>
</dbReference>
<keyword evidence="8 10" id="KW-0648">Protein biosynthesis</keyword>
<dbReference type="GO" id="GO:0004818">
    <property type="term" value="F:glutamate-tRNA ligase activity"/>
    <property type="evidence" value="ECO:0007669"/>
    <property type="project" value="UniProtKB-UniRule"/>
</dbReference>
<dbReference type="PRINTS" id="PR00987">
    <property type="entry name" value="TRNASYNTHGLU"/>
</dbReference>
<dbReference type="EC" id="6.1.1.17" evidence="10"/>
<keyword evidence="10" id="KW-0862">Zinc</keyword>
<evidence type="ECO:0000256" key="2">
    <source>
        <dbReference type="ARBA" id="ARBA00007894"/>
    </source>
</evidence>
<dbReference type="NCBIfam" id="TIGR00464">
    <property type="entry name" value="gltX_bact"/>
    <property type="match status" value="1"/>
</dbReference>
<keyword evidence="5 10" id="KW-0436">Ligase</keyword>
<comment type="function">
    <text evidence="10">Catalyzes the attachment of glutamate to tRNA(Glu) in a two-step reaction: glutamate is first activated by ATP to form Glu-AMP and then transferred to the acceptor end of tRNA(Glu).</text>
</comment>
<dbReference type="GO" id="GO:0005524">
    <property type="term" value="F:ATP binding"/>
    <property type="evidence" value="ECO:0007669"/>
    <property type="project" value="UniProtKB-UniRule"/>
</dbReference>
<dbReference type="PANTHER" id="PTHR43311:SF2">
    <property type="entry name" value="GLUTAMATE--TRNA LIGASE, MITOCHONDRIAL-RELATED"/>
    <property type="match status" value="1"/>
</dbReference>
<dbReference type="PROSITE" id="PS00178">
    <property type="entry name" value="AA_TRNA_LIGASE_I"/>
    <property type="match status" value="1"/>
</dbReference>
<feature type="binding site" evidence="10">
    <location>
        <position position="240"/>
    </location>
    <ligand>
        <name>ATP</name>
        <dbReference type="ChEBI" id="CHEBI:30616"/>
    </ligand>
</feature>
<comment type="subcellular location">
    <subcellularLocation>
        <location evidence="1 10">Cytoplasm</location>
    </subcellularLocation>
</comment>
<dbReference type="Gene3D" id="3.40.50.620">
    <property type="entry name" value="HUPs"/>
    <property type="match status" value="1"/>
</dbReference>
<dbReference type="InterPro" id="IPR008925">
    <property type="entry name" value="aa_tRNA-synth_I_cd-bd_sf"/>
</dbReference>
<evidence type="ECO:0000259" key="12">
    <source>
        <dbReference type="Pfam" id="PF19269"/>
    </source>
</evidence>
<comment type="caution">
    <text evidence="13">The sequence shown here is derived from an EMBL/GenBank/DDBJ whole genome shotgun (WGS) entry which is preliminary data.</text>
</comment>
<dbReference type="InterPro" id="IPR014729">
    <property type="entry name" value="Rossmann-like_a/b/a_fold"/>
</dbReference>
<dbReference type="GO" id="GO:0000049">
    <property type="term" value="F:tRNA binding"/>
    <property type="evidence" value="ECO:0007669"/>
    <property type="project" value="InterPro"/>
</dbReference>
<evidence type="ECO:0000256" key="3">
    <source>
        <dbReference type="ARBA" id="ARBA00011245"/>
    </source>
</evidence>
<evidence type="ECO:0000256" key="10">
    <source>
        <dbReference type="HAMAP-Rule" id="MF_00022"/>
    </source>
</evidence>
<dbReference type="EMBL" id="SRIO01000002">
    <property type="protein sequence ID" value="TFZ83811.1"/>
    <property type="molecule type" value="Genomic_DNA"/>
</dbReference>
<dbReference type="Pfam" id="PF19269">
    <property type="entry name" value="Anticodon_2"/>
    <property type="match status" value="1"/>
</dbReference>
<keyword evidence="4 10" id="KW-0963">Cytoplasm</keyword>
<sequence>MTVVTRFAPSPTGHLHIGGARTALFSWLYARRQGGRFILRVEDTDRERSTDEYVQAILEGMAWLGLEHDDGPYYQTQRFDRYRQIIERMLAEGTAYRCYCSRERLDALRAEQMVAKEKPRYDGLCRDRQDPPPEGVSPVVRFRNPTDGQVVFEDLVRGPIAFDNAELDDLIIARSDGTPTYNFTVVVDDADMGVTHVIRGDDHINNTPRQINLLRAISVTPPAYAHVPMILGADGQRLSKRHGAVSVLQYRDDGYLPEALLNYLVRLGWSHGDQEIFSRQEMIDLFDLAAVHRAPSTFNPDKLLWLNQHYLKTEDPGYVAGHLQPHLAALGVDPDAGPDLAEVVRALRERSKTLVEMAEGARFFFAEHVAYDEKAVAKHLGEEGRRALGAAQAALTDLTEWTIEAIHGVIETVAASGGWKMGQVAQPLRVAVSGTAVSPPIDQTLQLLGRTVSLARIEAALRHGQS</sequence>
<keyword evidence="14" id="KW-1185">Reference proteome</keyword>
<evidence type="ECO:0000256" key="1">
    <source>
        <dbReference type="ARBA" id="ARBA00004496"/>
    </source>
</evidence>
<comment type="cofactor">
    <cofactor evidence="10">
        <name>Zn(2+)</name>
        <dbReference type="ChEBI" id="CHEBI:29105"/>
    </cofactor>
    <text evidence="10">Binds 1 zinc ion per subunit.</text>
</comment>
<feature type="binding site" evidence="10">
    <location>
        <position position="125"/>
    </location>
    <ligand>
        <name>Zn(2+)</name>
        <dbReference type="ChEBI" id="CHEBI:29105"/>
    </ligand>
</feature>
<dbReference type="NCBIfam" id="NF004314">
    <property type="entry name" value="PRK05710.1-3"/>
    <property type="match status" value="1"/>
</dbReference>
<dbReference type="InterPro" id="IPR020751">
    <property type="entry name" value="aa-tRNA-synth_I_codon-bd_sub2"/>
</dbReference>
<dbReference type="GO" id="GO:0006424">
    <property type="term" value="P:glutamyl-tRNA aminoacylation"/>
    <property type="evidence" value="ECO:0007669"/>
    <property type="project" value="UniProtKB-UniRule"/>
</dbReference>
<evidence type="ECO:0000256" key="8">
    <source>
        <dbReference type="ARBA" id="ARBA00022917"/>
    </source>
</evidence>
<dbReference type="PANTHER" id="PTHR43311">
    <property type="entry name" value="GLUTAMATE--TRNA LIGASE"/>
    <property type="match status" value="1"/>
</dbReference>
<feature type="binding site" evidence="10">
    <location>
        <position position="100"/>
    </location>
    <ligand>
        <name>Zn(2+)</name>
        <dbReference type="ChEBI" id="CHEBI:29105"/>
    </ligand>
</feature>
<evidence type="ECO:0000256" key="7">
    <source>
        <dbReference type="ARBA" id="ARBA00022840"/>
    </source>
</evidence>
<proteinExistence type="inferred from homology"/>